<dbReference type="Pfam" id="PF07670">
    <property type="entry name" value="Gate"/>
    <property type="match status" value="2"/>
</dbReference>
<sequence length="623" mass="67422">MNQNEKWTKKTIALVGNPNVGKSTLFNSLTGLHQHTGNWPGKTVELARGTVRHKGVLYQITDLPGCYSLSSCSQEEEIARDFLLTQPPDLVIAVCDACCLERGLLLVLQLMALSDHVILCVNLMDEAEKRGIHIRTDILTSLLGIPVAACSARNRGGTAPLLIALEKAAKSADTKITLPEPGNGLVSSADLVRLSEEICSQAVDFDNAAYDRKDRKLDALFTGRLTGFPILFLLLLFLFWITVSGASLPSALLSDCLSSLEGRLLGAAQNLGLPAALYEPVICGVYRISSWVVSVMLPPMAIFFPLFTLLEDSGYLPRIAFNLDRCFQKCCTCGKQALTMCMSLGCSAVGVTGCRIIDSPREKLIAVLTSCLIPCNGKFPAFLTLITLFAAGGRRGPAASLLTAFCLAGTLLFCTGTALFASFLLSRTLLRGMPSSFTLELPPYRRPKIGQVILRSMLDRTLFVLGRALTIAAPAGLLIWALANVRTGDVSLLARLVALLDPLARIFGLDGTILTAFILSLPANEILIPLMLMIYMGNSSLLDIADPQIIFYVFAENGWTWQTALCTALFLLMHWPCAATCLTIHKETGSLKWTLAAVLLPTGMGLLACLLCRLLFDCLPYPI</sequence>
<comment type="caution">
    <text evidence="3">The sequence shown here is derived from an EMBL/GenBank/DDBJ whole genome shotgun (WGS) entry which is preliminary data.</text>
</comment>
<feature type="transmembrane region" description="Helical" evidence="1">
    <location>
        <begin position="594"/>
        <end position="616"/>
    </location>
</feature>
<keyword evidence="1" id="KW-1133">Transmembrane helix</keyword>
<dbReference type="SUPFAM" id="SSF52540">
    <property type="entry name" value="P-loop containing nucleoside triphosphate hydrolases"/>
    <property type="match status" value="1"/>
</dbReference>
<feature type="transmembrane region" description="Helical" evidence="1">
    <location>
        <begin position="221"/>
        <end position="243"/>
    </location>
</feature>
<dbReference type="InterPro" id="IPR011640">
    <property type="entry name" value="Fe2_transport_prot_B_C"/>
</dbReference>
<dbReference type="PROSITE" id="PS51711">
    <property type="entry name" value="G_FEOB"/>
    <property type="match status" value="1"/>
</dbReference>
<dbReference type="InterPro" id="IPR050860">
    <property type="entry name" value="FeoB_GTPase"/>
</dbReference>
<dbReference type="Proteomes" id="UP000716906">
    <property type="component" value="Unassembled WGS sequence"/>
</dbReference>
<keyword evidence="1" id="KW-0812">Transmembrane</keyword>
<dbReference type="InterPro" id="IPR027417">
    <property type="entry name" value="P-loop_NTPase"/>
</dbReference>
<organism evidence="3 4">
    <name type="scientific">Faecalicatena fissicatena</name>
    <dbReference type="NCBI Taxonomy" id="290055"/>
    <lineage>
        <taxon>Bacteria</taxon>
        <taxon>Bacillati</taxon>
        <taxon>Bacillota</taxon>
        <taxon>Clostridia</taxon>
        <taxon>Lachnospirales</taxon>
        <taxon>Lachnospiraceae</taxon>
        <taxon>Faecalicatena</taxon>
    </lineage>
</organism>
<dbReference type="PANTHER" id="PTHR43185">
    <property type="entry name" value="FERROUS IRON TRANSPORT PROTEIN B"/>
    <property type="match status" value="1"/>
</dbReference>
<evidence type="ECO:0000256" key="1">
    <source>
        <dbReference type="SAM" id="Phobius"/>
    </source>
</evidence>
<dbReference type="InterPro" id="IPR030389">
    <property type="entry name" value="G_FEOB_dom"/>
</dbReference>
<dbReference type="RefSeq" id="WP_205147518.1">
    <property type="nucleotide sequence ID" value="NZ_JACLYY010000001.1"/>
</dbReference>
<dbReference type="EMBL" id="JACLYY010000001">
    <property type="protein sequence ID" value="MBM6736808.1"/>
    <property type="molecule type" value="Genomic_DNA"/>
</dbReference>
<feature type="transmembrane region" description="Helical" evidence="1">
    <location>
        <begin position="288"/>
        <end position="310"/>
    </location>
</feature>
<dbReference type="Pfam" id="PF07664">
    <property type="entry name" value="FeoB_C"/>
    <property type="match status" value="1"/>
</dbReference>
<feature type="domain" description="FeoB-type G" evidence="2">
    <location>
        <begin position="9"/>
        <end position="171"/>
    </location>
</feature>
<name>A0ABS2E599_9FIRM</name>
<feature type="transmembrane region" description="Helical" evidence="1">
    <location>
        <begin position="364"/>
        <end position="389"/>
    </location>
</feature>
<feature type="transmembrane region" description="Helical" evidence="1">
    <location>
        <begin position="503"/>
        <end position="521"/>
    </location>
</feature>
<dbReference type="CDD" id="cd01879">
    <property type="entry name" value="FeoB"/>
    <property type="match status" value="1"/>
</dbReference>
<dbReference type="Pfam" id="PF02421">
    <property type="entry name" value="FeoB_N"/>
    <property type="match status" value="1"/>
</dbReference>
<evidence type="ECO:0000259" key="2">
    <source>
        <dbReference type="PROSITE" id="PS51711"/>
    </source>
</evidence>
<proteinExistence type="predicted"/>
<evidence type="ECO:0000313" key="4">
    <source>
        <dbReference type="Proteomes" id="UP000716906"/>
    </source>
</evidence>
<dbReference type="Gene3D" id="3.40.50.300">
    <property type="entry name" value="P-loop containing nucleotide triphosphate hydrolases"/>
    <property type="match status" value="1"/>
</dbReference>
<keyword evidence="4" id="KW-1185">Reference proteome</keyword>
<gene>
    <name evidence="3" type="ORF">H7U36_01610</name>
</gene>
<dbReference type="InterPro" id="IPR011642">
    <property type="entry name" value="Gate_dom"/>
</dbReference>
<dbReference type="PANTHER" id="PTHR43185:SF2">
    <property type="entry name" value="FERROUS IRON TRANSPORT PROTEIN B"/>
    <property type="match status" value="1"/>
</dbReference>
<protein>
    <submittedName>
        <fullName evidence="3">Ferrous iron transporter B</fullName>
    </submittedName>
</protein>
<evidence type="ECO:0000313" key="3">
    <source>
        <dbReference type="EMBL" id="MBM6736808.1"/>
    </source>
</evidence>
<keyword evidence="1" id="KW-0472">Membrane</keyword>
<feature type="transmembrane region" description="Helical" evidence="1">
    <location>
        <begin position="462"/>
        <end position="483"/>
    </location>
</feature>
<reference evidence="3 4" key="1">
    <citation type="journal article" date="2021" name="Sci. Rep.">
        <title>The distribution of antibiotic resistance genes in chicken gut microbiota commensals.</title>
        <authorList>
            <person name="Juricova H."/>
            <person name="Matiasovicova J."/>
            <person name="Kubasova T."/>
            <person name="Cejkova D."/>
            <person name="Rychlik I."/>
        </authorList>
    </citation>
    <scope>NUCLEOTIDE SEQUENCE [LARGE SCALE GENOMIC DNA]</scope>
    <source>
        <strain evidence="3 4">An773</strain>
    </source>
</reference>
<feature type="transmembrane region" description="Helical" evidence="1">
    <location>
        <begin position="401"/>
        <end position="425"/>
    </location>
</feature>
<accession>A0ABS2E599</accession>